<dbReference type="GO" id="GO:0043565">
    <property type="term" value="F:sequence-specific DNA binding"/>
    <property type="evidence" value="ECO:0007669"/>
    <property type="project" value="TreeGrafter"/>
</dbReference>
<sequence length="243" mass="27957">MSDKRYWKKPLTLAELLEELESDSIPQVPKGIVIFPPENANDTCDTDEDSGDENDVVPNNLPGVQLRAQAEIDFEVESDNDWDSDDGLPLSNFIERRPKNSKTFAYTLNKDLENSFLEWQPIQNVKNNRSPGTTFKIFFDKDLVEEIVNFSNVYSQQKNRTGDITVDEMYCFLGVLLVSGYASVSRRHMYWQNCDDTQNKLISAAISRDGFQFIMSNLHCNNNTTLDKNDKYCKLRPLFNNLN</sequence>
<dbReference type="InterPro" id="IPR052638">
    <property type="entry name" value="PiggyBac_TE-derived"/>
</dbReference>
<dbReference type="PANTHER" id="PTHR47055">
    <property type="entry name" value="DDE_TNP_1_7 DOMAIN-CONTAINING PROTEIN"/>
    <property type="match status" value="1"/>
</dbReference>
<dbReference type="GeneID" id="115879570"/>
<dbReference type="RefSeq" id="XP_030752324.1">
    <property type="nucleotide sequence ID" value="XM_030896464.1"/>
</dbReference>
<dbReference type="OrthoDB" id="6766487at2759"/>
<accession>A0A6J2XNU9</accession>
<evidence type="ECO:0000313" key="2">
    <source>
        <dbReference type="Proteomes" id="UP000504635"/>
    </source>
</evidence>
<proteinExistence type="predicted"/>
<evidence type="ECO:0000313" key="3">
    <source>
        <dbReference type="RefSeq" id="XP_030752324.1"/>
    </source>
</evidence>
<dbReference type="Pfam" id="PF13843">
    <property type="entry name" value="DDE_Tnp_1_7"/>
    <property type="match status" value="1"/>
</dbReference>
<keyword evidence="2" id="KW-1185">Reference proteome</keyword>
<feature type="domain" description="PiggyBac transposable element-derived protein" evidence="1">
    <location>
        <begin position="130"/>
        <end position="243"/>
    </location>
</feature>
<dbReference type="InParanoid" id="A0A6J2XNU9"/>
<dbReference type="AlphaFoldDB" id="A0A6J2XNU9"/>
<dbReference type="Proteomes" id="UP000504635">
    <property type="component" value="Unplaced"/>
</dbReference>
<dbReference type="KEGG" id="soy:115879570"/>
<dbReference type="InterPro" id="IPR029526">
    <property type="entry name" value="PGBD"/>
</dbReference>
<reference evidence="3" key="1">
    <citation type="submission" date="2025-08" db="UniProtKB">
        <authorList>
            <consortium name="RefSeq"/>
        </authorList>
    </citation>
    <scope>IDENTIFICATION</scope>
    <source>
        <tissue evidence="3">Gonads</tissue>
    </source>
</reference>
<dbReference type="PANTHER" id="PTHR47055:SF3">
    <property type="entry name" value="PHORBOL-ESTER_DAG-TYPE DOMAIN-CONTAINING PROTEIN"/>
    <property type="match status" value="1"/>
</dbReference>
<protein>
    <submittedName>
        <fullName evidence="3">PiggyBac transposable element-derived protein 3-like</fullName>
    </submittedName>
</protein>
<gene>
    <name evidence="3" type="primary">LOC115879570</name>
</gene>
<organism evidence="2 3">
    <name type="scientific">Sitophilus oryzae</name>
    <name type="common">Rice weevil</name>
    <name type="synonym">Curculio oryzae</name>
    <dbReference type="NCBI Taxonomy" id="7048"/>
    <lineage>
        <taxon>Eukaryota</taxon>
        <taxon>Metazoa</taxon>
        <taxon>Ecdysozoa</taxon>
        <taxon>Arthropoda</taxon>
        <taxon>Hexapoda</taxon>
        <taxon>Insecta</taxon>
        <taxon>Pterygota</taxon>
        <taxon>Neoptera</taxon>
        <taxon>Endopterygota</taxon>
        <taxon>Coleoptera</taxon>
        <taxon>Polyphaga</taxon>
        <taxon>Cucujiformia</taxon>
        <taxon>Curculionidae</taxon>
        <taxon>Dryophthorinae</taxon>
        <taxon>Sitophilus</taxon>
    </lineage>
</organism>
<name>A0A6J2XNU9_SITOR</name>
<evidence type="ECO:0000259" key="1">
    <source>
        <dbReference type="Pfam" id="PF13843"/>
    </source>
</evidence>